<accession>A0A7E4ZV98</accession>
<feature type="compositionally biased region" description="Polar residues" evidence="1">
    <location>
        <begin position="74"/>
        <end position="95"/>
    </location>
</feature>
<feature type="compositionally biased region" description="Basic and acidic residues" evidence="1">
    <location>
        <begin position="96"/>
        <end position="131"/>
    </location>
</feature>
<reference evidence="2" key="1">
    <citation type="journal article" date="2013" name="Genetics">
        <title>The draft genome and transcriptome of Panagrellus redivivus are shaped by the harsh demands of a free-living lifestyle.</title>
        <authorList>
            <person name="Srinivasan J."/>
            <person name="Dillman A.R."/>
            <person name="Macchietto M.G."/>
            <person name="Heikkinen L."/>
            <person name="Lakso M."/>
            <person name="Fracchia K.M."/>
            <person name="Antoshechkin I."/>
            <person name="Mortazavi A."/>
            <person name="Wong G."/>
            <person name="Sternberg P.W."/>
        </authorList>
    </citation>
    <scope>NUCLEOTIDE SEQUENCE [LARGE SCALE GENOMIC DNA]</scope>
    <source>
        <strain evidence="2">MT8872</strain>
    </source>
</reference>
<dbReference type="Proteomes" id="UP000492821">
    <property type="component" value="Unassembled WGS sequence"/>
</dbReference>
<protein>
    <submittedName>
        <fullName evidence="3">Uncharacterized protein</fullName>
    </submittedName>
</protein>
<organism evidence="2 3">
    <name type="scientific">Panagrellus redivivus</name>
    <name type="common">Microworm</name>
    <dbReference type="NCBI Taxonomy" id="6233"/>
    <lineage>
        <taxon>Eukaryota</taxon>
        <taxon>Metazoa</taxon>
        <taxon>Ecdysozoa</taxon>
        <taxon>Nematoda</taxon>
        <taxon>Chromadorea</taxon>
        <taxon>Rhabditida</taxon>
        <taxon>Tylenchina</taxon>
        <taxon>Panagrolaimomorpha</taxon>
        <taxon>Panagrolaimoidea</taxon>
        <taxon>Panagrolaimidae</taxon>
        <taxon>Panagrellus</taxon>
    </lineage>
</organism>
<evidence type="ECO:0000256" key="1">
    <source>
        <dbReference type="SAM" id="MobiDB-lite"/>
    </source>
</evidence>
<dbReference type="AlphaFoldDB" id="A0A7E4ZV98"/>
<sequence length="184" mass="20819">MTEFDSMNIFMFLNWLNSDGDASSRRRFLKPYGRDDSGNTIAFGGQSKPKRSAYAYEETGASNQSPEARRAESPTRSQPSHRSWSPVSQRSQRSCRSIDIEPTKPIDVDTRPCEARPVLRRDSVAPHEQRIRNHRMVGPYPGPAPKDPPRYPQRERKQPVRLDSEDAEGGKKPAQIGGRNGGRR</sequence>
<feature type="region of interest" description="Disordered" evidence="1">
    <location>
        <begin position="19"/>
        <end position="184"/>
    </location>
</feature>
<reference evidence="3" key="2">
    <citation type="submission" date="2020-10" db="UniProtKB">
        <authorList>
            <consortium name="WormBaseParasite"/>
        </authorList>
    </citation>
    <scope>IDENTIFICATION</scope>
</reference>
<keyword evidence="2" id="KW-1185">Reference proteome</keyword>
<dbReference type="WBParaSite" id="Pan_g19300.t1">
    <property type="protein sequence ID" value="Pan_g19300.t1"/>
    <property type="gene ID" value="Pan_g19300"/>
</dbReference>
<feature type="compositionally biased region" description="Basic and acidic residues" evidence="1">
    <location>
        <begin position="147"/>
        <end position="171"/>
    </location>
</feature>
<proteinExistence type="predicted"/>
<name>A0A7E4ZV98_PANRE</name>
<evidence type="ECO:0000313" key="2">
    <source>
        <dbReference type="Proteomes" id="UP000492821"/>
    </source>
</evidence>
<evidence type="ECO:0000313" key="3">
    <source>
        <dbReference type="WBParaSite" id="Pan_g19300.t1"/>
    </source>
</evidence>